<keyword evidence="1" id="KW-0812">Transmembrane</keyword>
<dbReference type="AlphaFoldDB" id="A0AAT9LAI0"/>
<accession>A0AAT9LAI0</accession>
<reference evidence="2" key="1">
    <citation type="submission" date="2020-10" db="EMBL/GenBank/DDBJ databases">
        <authorList>
            <person name="Kadnikov V."/>
            <person name="Beletsky A.V."/>
            <person name="Mardanov A.V."/>
            <person name="Karnachuk O.V."/>
            <person name="Ravin N.V."/>
        </authorList>
    </citation>
    <scope>NUCLEOTIDE SEQUENCE</scope>
    <source>
        <strain evidence="2">Bu02</strain>
    </source>
</reference>
<name>A0AAT9LAI0_9FIRM</name>
<evidence type="ECO:0000256" key="1">
    <source>
        <dbReference type="SAM" id="Phobius"/>
    </source>
</evidence>
<feature type="transmembrane region" description="Helical" evidence="1">
    <location>
        <begin position="6"/>
        <end position="28"/>
    </location>
</feature>
<organism evidence="2">
    <name type="scientific">Candidatus Fermentithermobacillus carboniphilus</name>
    <dbReference type="NCBI Taxonomy" id="3085328"/>
    <lineage>
        <taxon>Bacteria</taxon>
        <taxon>Bacillati</taxon>
        <taxon>Bacillota</taxon>
        <taxon>Candidatus Fermentithermobacillia</taxon>
        <taxon>Candidatus Fermentithermobacillales</taxon>
        <taxon>Candidatus Fermentithermobacillaceae</taxon>
        <taxon>Candidatus Fermentithermobacillus</taxon>
    </lineage>
</organism>
<dbReference type="KEGG" id="fcz:IMF26_08585"/>
<protein>
    <submittedName>
        <fullName evidence="2">Uncharacterized protein</fullName>
    </submittedName>
</protein>
<gene>
    <name evidence="2" type="ORF">IMF26_08585</name>
</gene>
<keyword evidence="1" id="KW-0472">Membrane</keyword>
<reference evidence="2" key="2">
    <citation type="journal article" date="2023" name="Biology">
        <title>Prokaryotic Life Associated with Coal-Fire Gas Vents Revealed by Metagenomics.</title>
        <authorList>
            <person name="Kadnikov V.V."/>
            <person name="Mardanov A.V."/>
            <person name="Beletsky A.V."/>
            <person name="Karnachuk O.V."/>
            <person name="Ravin N.V."/>
        </authorList>
    </citation>
    <scope>NUCLEOTIDE SEQUENCE</scope>
    <source>
        <strain evidence="2">Bu02</strain>
    </source>
</reference>
<evidence type="ECO:0000313" key="2">
    <source>
        <dbReference type="EMBL" id="QUL98101.1"/>
    </source>
</evidence>
<sequence>MSKRHIVLSIFLGFILGIGFTIGAYFGLKEYAPNLMSNFLIGKKDPEDGTKRGAVLDSTLIKGMVQDILASDQGKAIVEELFRSESKKTLESFFQEAAKSPEFRKALGEALESFLATPEGKELVKKIAREVVIP</sequence>
<keyword evidence="1" id="KW-1133">Transmembrane helix</keyword>
<dbReference type="EMBL" id="CP062796">
    <property type="protein sequence ID" value="QUL98101.1"/>
    <property type="molecule type" value="Genomic_DNA"/>
</dbReference>
<proteinExistence type="predicted"/>